<protein>
    <submittedName>
        <fullName evidence="1">Uncharacterized protein</fullName>
    </submittedName>
</protein>
<dbReference type="EMBL" id="OU892277">
    <property type="protein sequence ID" value="CAG9760126.1"/>
    <property type="molecule type" value="Genomic_DNA"/>
</dbReference>
<dbReference type="AlphaFoldDB" id="A0A9N9MC84"/>
<keyword evidence="2" id="KW-1185">Reference proteome</keyword>
<organism evidence="1 2">
    <name type="scientific">Ceutorhynchus assimilis</name>
    <name type="common">cabbage seed weevil</name>
    <dbReference type="NCBI Taxonomy" id="467358"/>
    <lineage>
        <taxon>Eukaryota</taxon>
        <taxon>Metazoa</taxon>
        <taxon>Ecdysozoa</taxon>
        <taxon>Arthropoda</taxon>
        <taxon>Hexapoda</taxon>
        <taxon>Insecta</taxon>
        <taxon>Pterygota</taxon>
        <taxon>Neoptera</taxon>
        <taxon>Endopterygota</taxon>
        <taxon>Coleoptera</taxon>
        <taxon>Polyphaga</taxon>
        <taxon>Cucujiformia</taxon>
        <taxon>Curculionidae</taxon>
        <taxon>Ceutorhynchinae</taxon>
        <taxon>Ceutorhynchus</taxon>
    </lineage>
</organism>
<gene>
    <name evidence="1" type="ORF">CEUTPL_LOCUS862</name>
</gene>
<evidence type="ECO:0000313" key="1">
    <source>
        <dbReference type="EMBL" id="CAG9760126.1"/>
    </source>
</evidence>
<reference evidence="1" key="1">
    <citation type="submission" date="2022-01" db="EMBL/GenBank/DDBJ databases">
        <authorList>
            <person name="King R."/>
        </authorList>
    </citation>
    <scope>NUCLEOTIDE SEQUENCE</scope>
</reference>
<accession>A0A9N9MC84</accession>
<name>A0A9N9MC84_9CUCU</name>
<sequence length="121" mass="14383">MDFIPEDVFFFAVETMFNYSLEVVKVALNSSTELLRKNYNPPRTTSIDSEKKVKLVDLPRYENVPPKIRKMMKDRSILMSQYKKTGYPETNRQANRLTTKIRKALRNFLKKQMEAERNDEQ</sequence>
<evidence type="ECO:0000313" key="2">
    <source>
        <dbReference type="Proteomes" id="UP001152799"/>
    </source>
</evidence>
<dbReference type="Proteomes" id="UP001152799">
    <property type="component" value="Chromosome 1"/>
</dbReference>
<proteinExistence type="predicted"/>